<dbReference type="EMBL" id="CP001699">
    <property type="protein sequence ID" value="ACU59460.1"/>
    <property type="molecule type" value="Genomic_DNA"/>
</dbReference>
<reference evidence="1 2" key="2">
    <citation type="journal article" date="2010" name="Stand. Genomic Sci.">
        <title>Complete genome sequence of Chitinophaga pinensis type strain (UQM 2034).</title>
        <authorList>
            <person name="Glavina Del Rio T."/>
            <person name="Abt B."/>
            <person name="Spring S."/>
            <person name="Lapidus A."/>
            <person name="Nolan M."/>
            <person name="Tice H."/>
            <person name="Copeland A."/>
            <person name="Cheng J.F."/>
            <person name="Chen F."/>
            <person name="Bruce D."/>
            <person name="Goodwin L."/>
            <person name="Pitluck S."/>
            <person name="Ivanova N."/>
            <person name="Mavromatis K."/>
            <person name="Mikhailova N."/>
            <person name="Pati A."/>
            <person name="Chen A."/>
            <person name="Palaniappan K."/>
            <person name="Land M."/>
            <person name="Hauser L."/>
            <person name="Chang Y.J."/>
            <person name="Jeffries C.D."/>
            <person name="Chain P."/>
            <person name="Saunders E."/>
            <person name="Detter J.C."/>
            <person name="Brettin T."/>
            <person name="Rohde M."/>
            <person name="Goker M."/>
            <person name="Bristow J."/>
            <person name="Eisen J.A."/>
            <person name="Markowitz V."/>
            <person name="Hugenholtz P."/>
            <person name="Kyrpides N.C."/>
            <person name="Klenk H.P."/>
            <person name="Lucas S."/>
        </authorList>
    </citation>
    <scope>NUCLEOTIDE SEQUENCE [LARGE SCALE GENOMIC DNA]</scope>
    <source>
        <strain evidence="2">ATCC 43595 / DSM 2588 / LMG 13176 / NBRC 15968 / NCIMB 11800 / UQM 2034</strain>
    </source>
</reference>
<proteinExistence type="predicted"/>
<gene>
    <name evidence="1" type="ordered locus">Cpin_1964</name>
</gene>
<reference evidence="2" key="1">
    <citation type="submission" date="2009-08" db="EMBL/GenBank/DDBJ databases">
        <title>The complete genome of Chitinophaga pinensis DSM 2588.</title>
        <authorList>
            <consortium name="US DOE Joint Genome Institute (JGI-PGF)"/>
            <person name="Lucas S."/>
            <person name="Copeland A."/>
            <person name="Lapidus A."/>
            <person name="Glavina del Rio T."/>
            <person name="Dalin E."/>
            <person name="Tice H."/>
            <person name="Bruce D."/>
            <person name="Goodwin L."/>
            <person name="Pitluck S."/>
            <person name="Kyrpides N."/>
            <person name="Mavromatis K."/>
            <person name="Ivanova N."/>
            <person name="Mikhailova N."/>
            <person name="Sims D."/>
            <person name="Meinche L."/>
            <person name="Brettin T."/>
            <person name="Detter J.C."/>
            <person name="Han C."/>
            <person name="Larimer F."/>
            <person name="Land M."/>
            <person name="Hauser L."/>
            <person name="Markowitz V."/>
            <person name="Cheng J.-F."/>
            <person name="Hugenholtz P."/>
            <person name="Woyke T."/>
            <person name="Wu D."/>
            <person name="Spring S."/>
            <person name="Klenk H.-P."/>
            <person name="Eisen J.A."/>
        </authorList>
    </citation>
    <scope>NUCLEOTIDE SEQUENCE [LARGE SCALE GENOMIC DNA]</scope>
    <source>
        <strain evidence="2">ATCC 43595 / DSM 2588 / LMG 13176 / NBRC 15968 / NCIMB 11800 / UQM 2034</strain>
    </source>
</reference>
<accession>A0A979G222</accession>
<dbReference type="Pfam" id="PF11013">
    <property type="entry name" value="DUF2851"/>
    <property type="match status" value="2"/>
</dbReference>
<protein>
    <recommendedName>
        <fullName evidence="3">DUF2851 family protein</fullName>
    </recommendedName>
</protein>
<dbReference type="InterPro" id="IPR021272">
    <property type="entry name" value="DUF2851"/>
</dbReference>
<name>A0A979G222_CHIPD</name>
<evidence type="ECO:0008006" key="3">
    <source>
        <dbReference type="Google" id="ProtNLM"/>
    </source>
</evidence>
<dbReference type="KEGG" id="cpi:Cpin_1964"/>
<sequence>MSEELFQHIWQFRLFTQSGLCTLEGDAIQIDHPGQLNRHAGPDFTAARIRIGHTLWVGNVELHLKTSDWFRHGHQYNLQYRNVVLHIVFEHDITGAHTHGIPILELRHCIPKLLLQRYEWLRQSQAFVPCAGSVAEVPSLVWTGWKDRLLIERLEQRADVMKAWLLQTQYDWEEVCYRALARGAGMPVNGETFLELARSLPYKMLLRHQHDLLQLEALLFGQAGMLKGEIRDFAADEWTLRGAEMEREGKKGWRSGGDEVDLIRGDIADQAVIGDGKVQKTPDNYMTYLQQEYAYLRHKYKLLPMDAEHWKWLRMRPASFPTMKIAAMAGLLHRQAHLFSSILDAGDVHTLIKLLDVAPSGYWQTHYRFGKPVARTRMPGRRAVHNMLINTVLPLLYVYGREKKDSYYQERAVAFMRQLPPEDNHQIRAWKTLHVGVGSAGETQALLQLKQVYCEEKRCLHCAVGARLVRSGIA</sequence>
<organism evidence="1 2">
    <name type="scientific">Chitinophaga pinensis (strain ATCC 43595 / DSM 2588 / LMG 13176 / NBRC 15968 / NCIMB 11800 / UQM 2034)</name>
    <dbReference type="NCBI Taxonomy" id="485918"/>
    <lineage>
        <taxon>Bacteria</taxon>
        <taxon>Pseudomonadati</taxon>
        <taxon>Bacteroidota</taxon>
        <taxon>Chitinophagia</taxon>
        <taxon>Chitinophagales</taxon>
        <taxon>Chitinophagaceae</taxon>
        <taxon>Chitinophaga</taxon>
    </lineage>
</organism>
<evidence type="ECO:0000313" key="2">
    <source>
        <dbReference type="Proteomes" id="UP000002215"/>
    </source>
</evidence>
<evidence type="ECO:0000313" key="1">
    <source>
        <dbReference type="EMBL" id="ACU59460.1"/>
    </source>
</evidence>
<dbReference type="Proteomes" id="UP000002215">
    <property type="component" value="Chromosome"/>
</dbReference>
<dbReference type="AlphaFoldDB" id="A0A979G222"/>